<organism evidence="3 4">
    <name type="scientific">Rubritalea spongiae</name>
    <dbReference type="NCBI Taxonomy" id="430797"/>
    <lineage>
        <taxon>Bacteria</taxon>
        <taxon>Pseudomonadati</taxon>
        <taxon>Verrucomicrobiota</taxon>
        <taxon>Verrucomicrobiia</taxon>
        <taxon>Verrucomicrobiales</taxon>
        <taxon>Rubritaleaceae</taxon>
        <taxon>Rubritalea</taxon>
    </lineage>
</organism>
<proteinExistence type="predicted"/>
<dbReference type="InterPro" id="IPR000772">
    <property type="entry name" value="Ricin_B_lectin"/>
</dbReference>
<evidence type="ECO:0000313" key="4">
    <source>
        <dbReference type="Proteomes" id="UP001597297"/>
    </source>
</evidence>
<evidence type="ECO:0000256" key="1">
    <source>
        <dbReference type="SAM" id="SignalP"/>
    </source>
</evidence>
<feature type="domain" description="Ricin B lectin" evidence="2">
    <location>
        <begin position="441"/>
        <end position="526"/>
    </location>
</feature>
<name>A0ABW5E3C6_9BACT</name>
<reference evidence="4" key="1">
    <citation type="journal article" date="2019" name="Int. J. Syst. Evol. Microbiol.">
        <title>The Global Catalogue of Microorganisms (GCM) 10K type strain sequencing project: providing services to taxonomists for standard genome sequencing and annotation.</title>
        <authorList>
            <consortium name="The Broad Institute Genomics Platform"/>
            <consortium name="The Broad Institute Genome Sequencing Center for Infectious Disease"/>
            <person name="Wu L."/>
            <person name="Ma J."/>
        </authorList>
    </citation>
    <scope>NUCLEOTIDE SEQUENCE [LARGE SCALE GENOMIC DNA]</scope>
    <source>
        <strain evidence="4">JCM 16545</strain>
    </source>
</reference>
<protein>
    <submittedName>
        <fullName evidence="3">RICIN domain-containing protein</fullName>
    </submittedName>
</protein>
<accession>A0ABW5E3C6</accession>
<dbReference type="Gene3D" id="2.80.10.50">
    <property type="match status" value="1"/>
</dbReference>
<keyword evidence="1" id="KW-0732">Signal</keyword>
<dbReference type="Pfam" id="PF14200">
    <property type="entry name" value="RicinB_lectin_2"/>
    <property type="match status" value="1"/>
</dbReference>
<dbReference type="EMBL" id="JBHUJC010000026">
    <property type="protein sequence ID" value="MFD2276589.1"/>
    <property type="molecule type" value="Genomic_DNA"/>
</dbReference>
<evidence type="ECO:0000313" key="3">
    <source>
        <dbReference type="EMBL" id="MFD2276589.1"/>
    </source>
</evidence>
<gene>
    <name evidence="3" type="ORF">ACFSQZ_08935</name>
</gene>
<comment type="caution">
    <text evidence="3">The sequence shown here is derived from an EMBL/GenBank/DDBJ whole genome shotgun (WGS) entry which is preliminary data.</text>
</comment>
<dbReference type="CDD" id="cd00161">
    <property type="entry name" value="beta-trefoil_Ricin-like"/>
    <property type="match status" value="1"/>
</dbReference>
<feature type="signal peptide" evidence="1">
    <location>
        <begin position="1"/>
        <end position="28"/>
    </location>
</feature>
<dbReference type="RefSeq" id="WP_377136865.1">
    <property type="nucleotide sequence ID" value="NZ_JBHUJC010000026.1"/>
</dbReference>
<evidence type="ECO:0000259" key="2">
    <source>
        <dbReference type="Pfam" id="PF14200"/>
    </source>
</evidence>
<keyword evidence="4" id="KW-1185">Reference proteome</keyword>
<dbReference type="Gene3D" id="3.20.20.80">
    <property type="entry name" value="Glycosidases"/>
    <property type="match status" value="1"/>
</dbReference>
<sequence length="542" mass="60747">MKLRKIHNTRMAALLAAVMAVSSGIGNAELGDRASWMRGALGLMWHPTSYDIELIEQNEDWMSIEPFLDQMEEITAVDYIQINLTDAAAKSSSHTSPSPVIESFMGDVLVCPRAASGVDPFGDWLRACKDRGLRTMAYVNCRNLINGDATIAERWKEYCDTTPAVQQYINSQSYHTDAAYPDRAYMFCYAEFVLKDYSQRYGDLIDAWCFDHAVQIEISGGDANSGADLDSLRIYEAWANACRSGNPNGAVSFNHGVGWAAKPFNNSTIHADYTFGHPFGGLNNPTGTQSLYDRNFSFCETMANTDGHVYSNENKGWNSKVMGHYYPKMSTTRWNNGTVPALTNEQFLEWNEVGLSGGAISWGVPLKQPNANRPTSKPQLEAKPWAFEQLQYLEANLTVSREKYVQLRKRNALDYCINGIGAENGNNVRLYGYKPTNPNLMWEEIDRGDGYFSYKKRGTNYCLDGGNGGALNQNVYLWLEDANNYNQQWKKIPMDDGCYKLVKRNASGFGINGGGGGANNQNVHLWNSSHPSQNLHWFIEYK</sequence>
<dbReference type="Proteomes" id="UP001597297">
    <property type="component" value="Unassembled WGS sequence"/>
</dbReference>
<dbReference type="PROSITE" id="PS50231">
    <property type="entry name" value="RICIN_B_LECTIN"/>
    <property type="match status" value="1"/>
</dbReference>
<dbReference type="InterPro" id="IPR035992">
    <property type="entry name" value="Ricin_B-like_lectins"/>
</dbReference>
<feature type="chain" id="PRO_5045733387" evidence="1">
    <location>
        <begin position="29"/>
        <end position="542"/>
    </location>
</feature>
<dbReference type="SUPFAM" id="SSF50370">
    <property type="entry name" value="Ricin B-like lectins"/>
    <property type="match status" value="1"/>
</dbReference>